<dbReference type="FunFam" id="1.25.50.20:FF:000002">
    <property type="entry name" value="Aminopeptidase"/>
    <property type="match status" value="1"/>
</dbReference>
<dbReference type="RefSeq" id="XP_013236813.1">
    <property type="nucleotide sequence ID" value="XM_013381359.1"/>
</dbReference>
<evidence type="ECO:0000313" key="4">
    <source>
        <dbReference type="Proteomes" id="UP000029725"/>
    </source>
</evidence>
<accession>A0A098VMV2</accession>
<comment type="similarity">
    <text evidence="1">Belongs to the peptidase M1 family.</text>
</comment>
<reference evidence="3 4" key="1">
    <citation type="submission" date="2014-04" db="EMBL/GenBank/DDBJ databases">
        <title>A new species of microsporidia sheds light on the evolution of extreme parasitism.</title>
        <authorList>
            <person name="Haag K.L."/>
            <person name="James T.Y."/>
            <person name="Larsson R."/>
            <person name="Schaer T.M."/>
            <person name="Refardt D."/>
            <person name="Pombert J.-F."/>
            <person name="Ebert D."/>
        </authorList>
    </citation>
    <scope>NUCLEOTIDE SEQUENCE [LARGE SCALE GENOMIC DNA]</scope>
    <source>
        <strain evidence="3 4">UGP3</strain>
        <tissue evidence="3">Spores</tissue>
    </source>
</reference>
<gene>
    <name evidence="3" type="ORF">DI09_73p50</name>
</gene>
<dbReference type="Gene3D" id="1.25.50.20">
    <property type="match status" value="1"/>
</dbReference>
<dbReference type="GO" id="GO:0016020">
    <property type="term" value="C:membrane"/>
    <property type="evidence" value="ECO:0007669"/>
    <property type="project" value="TreeGrafter"/>
</dbReference>
<dbReference type="GO" id="GO:0005615">
    <property type="term" value="C:extracellular space"/>
    <property type="evidence" value="ECO:0007669"/>
    <property type="project" value="TreeGrafter"/>
</dbReference>
<dbReference type="GO" id="GO:0005737">
    <property type="term" value="C:cytoplasm"/>
    <property type="evidence" value="ECO:0007669"/>
    <property type="project" value="TreeGrafter"/>
</dbReference>
<feature type="domain" description="ERAP1-like C-terminal" evidence="2">
    <location>
        <begin position="18"/>
        <end position="341"/>
    </location>
</feature>
<dbReference type="InterPro" id="IPR024571">
    <property type="entry name" value="ERAP1-like_C_dom"/>
</dbReference>
<organism evidence="3 4">
    <name type="scientific">Mitosporidium daphniae</name>
    <dbReference type="NCBI Taxonomy" id="1485682"/>
    <lineage>
        <taxon>Eukaryota</taxon>
        <taxon>Fungi</taxon>
        <taxon>Fungi incertae sedis</taxon>
        <taxon>Microsporidia</taxon>
        <taxon>Mitosporidium</taxon>
    </lineage>
</organism>
<dbReference type="EMBL" id="JMKJ01000583">
    <property type="protein sequence ID" value="KGG50377.1"/>
    <property type="molecule type" value="Genomic_DNA"/>
</dbReference>
<name>A0A098VMV2_9MICR</name>
<dbReference type="HOGENOM" id="CLU_003705_5_3_1"/>
<evidence type="ECO:0000313" key="3">
    <source>
        <dbReference type="EMBL" id="KGG50377.1"/>
    </source>
</evidence>
<dbReference type="GO" id="GO:0042277">
    <property type="term" value="F:peptide binding"/>
    <property type="evidence" value="ECO:0007669"/>
    <property type="project" value="TreeGrafter"/>
</dbReference>
<dbReference type="GO" id="GO:0006508">
    <property type="term" value="P:proteolysis"/>
    <property type="evidence" value="ECO:0007669"/>
    <property type="project" value="TreeGrafter"/>
</dbReference>
<keyword evidence="4" id="KW-1185">Reference proteome</keyword>
<dbReference type="GO" id="GO:0070006">
    <property type="term" value="F:metalloaminopeptidase activity"/>
    <property type="evidence" value="ECO:0007669"/>
    <property type="project" value="TreeGrafter"/>
</dbReference>
<dbReference type="PANTHER" id="PTHR11533">
    <property type="entry name" value="PROTEASE M1 ZINC METALLOPROTEASE"/>
    <property type="match status" value="1"/>
</dbReference>
<dbReference type="InterPro" id="IPR050344">
    <property type="entry name" value="Peptidase_M1_aminopeptidases"/>
</dbReference>
<dbReference type="GO" id="GO:0008270">
    <property type="term" value="F:zinc ion binding"/>
    <property type="evidence" value="ECO:0007669"/>
    <property type="project" value="TreeGrafter"/>
</dbReference>
<evidence type="ECO:0000259" key="2">
    <source>
        <dbReference type="Pfam" id="PF11838"/>
    </source>
</evidence>
<dbReference type="VEuPathDB" id="MicrosporidiaDB:DI09_73p50"/>
<sequence>MERRREISIPTLDSSDNFIKLNGGQTGFYRVSYPADMIEKLGNAVIAGMLSASDRLGILNDAFSLAFALHVPTVDALGLLEKYVSETDLIIWMEISGQLSKLRSIFFEHAEDTRASLANLTLQLFSPLVERLGWDFSSSDSDKVSLLRALAISVCGSNGNQRVLAEARRRFDLFADKGDLSALHPNIRGPVFSMLAKYGGLSEYEKIHQIYVTSVNVADAKVIALSALSSTRQPELIRRTLEMALDRTKVKSQDIIYIFRNIAGNEAARRVTWDFVKAHWNELHDEFYRGSLSLLSSVVGASTGMLTKIEDAIEVKKFFEQQKDVAAIARVVEQSLEKIKNSAQWIEKESACVEKWLKSK</sequence>
<dbReference type="GeneID" id="25260737"/>
<evidence type="ECO:0000256" key="1">
    <source>
        <dbReference type="ARBA" id="ARBA00010136"/>
    </source>
</evidence>
<dbReference type="Proteomes" id="UP000029725">
    <property type="component" value="Unassembled WGS sequence"/>
</dbReference>
<dbReference type="OrthoDB" id="10031169at2759"/>
<comment type="caution">
    <text evidence="3">The sequence shown here is derived from an EMBL/GenBank/DDBJ whole genome shotgun (WGS) entry which is preliminary data.</text>
</comment>
<protein>
    <recommendedName>
        <fullName evidence="2">ERAP1-like C-terminal domain-containing protein</fullName>
    </recommendedName>
</protein>
<proteinExistence type="inferred from homology"/>
<dbReference type="Pfam" id="PF11838">
    <property type="entry name" value="ERAP1_C"/>
    <property type="match status" value="1"/>
</dbReference>
<dbReference type="GO" id="GO:0043171">
    <property type="term" value="P:peptide catabolic process"/>
    <property type="evidence" value="ECO:0007669"/>
    <property type="project" value="TreeGrafter"/>
</dbReference>
<dbReference type="AlphaFoldDB" id="A0A098VMV2"/>
<dbReference type="PANTHER" id="PTHR11533:SF174">
    <property type="entry name" value="PUROMYCIN-SENSITIVE AMINOPEPTIDASE-RELATED"/>
    <property type="match status" value="1"/>
</dbReference>